<dbReference type="SMART" id="SM00387">
    <property type="entry name" value="HATPase_c"/>
    <property type="match status" value="1"/>
</dbReference>
<keyword evidence="5" id="KW-0547">Nucleotide-binding</keyword>
<evidence type="ECO:0000256" key="5">
    <source>
        <dbReference type="ARBA" id="ARBA00022741"/>
    </source>
</evidence>
<feature type="transmembrane region" description="Helical" evidence="9">
    <location>
        <begin position="102"/>
        <end position="122"/>
    </location>
</feature>
<dbReference type="OrthoDB" id="9121833at2"/>
<dbReference type="InterPro" id="IPR004358">
    <property type="entry name" value="Sig_transdc_His_kin-like_C"/>
</dbReference>
<keyword evidence="9" id="KW-1133">Transmembrane helix</keyword>
<dbReference type="Proteomes" id="UP000092024">
    <property type="component" value="Unassembled WGS sequence"/>
</dbReference>
<dbReference type="GO" id="GO:0005524">
    <property type="term" value="F:ATP binding"/>
    <property type="evidence" value="ECO:0007669"/>
    <property type="project" value="UniProtKB-KW"/>
</dbReference>
<evidence type="ECO:0000256" key="9">
    <source>
        <dbReference type="SAM" id="Phobius"/>
    </source>
</evidence>
<dbReference type="EMBL" id="LYPA01000064">
    <property type="protein sequence ID" value="OBR65016.1"/>
    <property type="molecule type" value="Genomic_DNA"/>
</dbReference>
<keyword evidence="7" id="KW-0067">ATP-binding</keyword>
<feature type="transmembrane region" description="Helical" evidence="9">
    <location>
        <begin position="70"/>
        <end position="90"/>
    </location>
</feature>
<evidence type="ECO:0000313" key="11">
    <source>
        <dbReference type="EMBL" id="OBR65016.1"/>
    </source>
</evidence>
<dbReference type="SUPFAM" id="SSF55874">
    <property type="entry name" value="ATPase domain of HSP90 chaperone/DNA topoisomerase II/histidine kinase"/>
    <property type="match status" value="1"/>
</dbReference>
<dbReference type="InterPro" id="IPR003594">
    <property type="entry name" value="HATPase_dom"/>
</dbReference>
<keyword evidence="9" id="KW-0812">Transmembrane</keyword>
<dbReference type="PANTHER" id="PTHR43065">
    <property type="entry name" value="SENSOR HISTIDINE KINASE"/>
    <property type="match status" value="1"/>
</dbReference>
<sequence>MLFVLFVLWAIAAIIWISEPRSPVNRWLGAFSFSGGAGALAAVLDMHWLPQAVKAGASPGMQALLYEMQAVSSLFSYYGIPYFLLMFAVSYSELPIPKKIRLALPALLLLPIILCLLFTPYYNTMYPISYKIVVWWAVPYILASTALVLSKRVPPSLYARTHWILCFAVLPPALFVMFMNYILPTMGMLRMWVYNTWIVGLSSAVFVIGLFTYGFMGMRILIDRRRYDSTLRAVTSGTAMLNHAIKNDVGKLRLFGEKMKRHALATSQEELLKDVEAVLAASRHMEEMIRRVHRKTEDLELKPETCDLTVLLAETMEQLKPAARSASVESSLEEGWMCVVDKDQLAEAFSNLVLNAFEAMEGREGARLRITLESTKRELLIQVADNGPGLSRKQRMNVFEPFYTTKRRGGNFGLGLSYSYHVARKHKGSLYLRSRPGEGAIFTISLPKRAIQAFRQ</sequence>
<evidence type="ECO:0000256" key="7">
    <source>
        <dbReference type="ARBA" id="ARBA00022840"/>
    </source>
</evidence>
<dbReference type="Gene3D" id="3.30.565.10">
    <property type="entry name" value="Histidine kinase-like ATPase, C-terminal domain"/>
    <property type="match status" value="1"/>
</dbReference>
<evidence type="ECO:0000256" key="4">
    <source>
        <dbReference type="ARBA" id="ARBA00022679"/>
    </source>
</evidence>
<dbReference type="PROSITE" id="PS50109">
    <property type="entry name" value="HIS_KIN"/>
    <property type="match status" value="1"/>
</dbReference>
<evidence type="ECO:0000256" key="8">
    <source>
        <dbReference type="ARBA" id="ARBA00023012"/>
    </source>
</evidence>
<keyword evidence="8" id="KW-0902">Two-component regulatory system</keyword>
<feature type="transmembrane region" description="Helical" evidence="9">
    <location>
        <begin position="194"/>
        <end position="216"/>
    </location>
</feature>
<feature type="domain" description="Histidine kinase" evidence="10">
    <location>
        <begin position="240"/>
        <end position="450"/>
    </location>
</feature>
<evidence type="ECO:0000313" key="12">
    <source>
        <dbReference type="Proteomes" id="UP000092024"/>
    </source>
</evidence>
<dbReference type="AlphaFoldDB" id="A0A1A5YH81"/>
<reference evidence="11 12" key="1">
    <citation type="submission" date="2016-05" db="EMBL/GenBank/DDBJ databases">
        <title>Paenibacillus oryzae. sp. nov., isolated from the rice root.</title>
        <authorList>
            <person name="Zhang J."/>
            <person name="Zhang X."/>
        </authorList>
    </citation>
    <scope>NUCLEOTIDE SEQUENCE [LARGE SCALE GENOMIC DNA]</scope>
    <source>
        <strain evidence="11 12">1DrF-4</strain>
    </source>
</reference>
<dbReference type="RefSeq" id="WP_068684278.1">
    <property type="nucleotide sequence ID" value="NZ_LYPA01000064.1"/>
</dbReference>
<dbReference type="InterPro" id="IPR036890">
    <property type="entry name" value="HATPase_C_sf"/>
</dbReference>
<feature type="transmembrane region" description="Helical" evidence="9">
    <location>
        <begin position="128"/>
        <end position="149"/>
    </location>
</feature>
<protein>
    <recommendedName>
        <fullName evidence="2">histidine kinase</fullName>
        <ecNumber evidence="2">2.7.13.3</ecNumber>
    </recommendedName>
</protein>
<keyword evidence="3" id="KW-0597">Phosphoprotein</keyword>
<dbReference type="EC" id="2.7.13.3" evidence="2"/>
<dbReference type="STRING" id="1844972.A7K91_05465"/>
<dbReference type="GO" id="GO:0004673">
    <property type="term" value="F:protein histidine kinase activity"/>
    <property type="evidence" value="ECO:0007669"/>
    <property type="project" value="UniProtKB-EC"/>
</dbReference>
<evidence type="ECO:0000256" key="3">
    <source>
        <dbReference type="ARBA" id="ARBA00022553"/>
    </source>
</evidence>
<feature type="transmembrane region" description="Helical" evidence="9">
    <location>
        <begin position="161"/>
        <end position="182"/>
    </location>
</feature>
<proteinExistence type="predicted"/>
<keyword evidence="6" id="KW-0418">Kinase</keyword>
<dbReference type="InterPro" id="IPR005467">
    <property type="entry name" value="His_kinase_dom"/>
</dbReference>
<keyword evidence="12" id="KW-1185">Reference proteome</keyword>
<dbReference type="PRINTS" id="PR00344">
    <property type="entry name" value="BCTRLSENSOR"/>
</dbReference>
<name>A0A1A5YH81_9BACL</name>
<evidence type="ECO:0000256" key="6">
    <source>
        <dbReference type="ARBA" id="ARBA00022777"/>
    </source>
</evidence>
<keyword evidence="4" id="KW-0808">Transferase</keyword>
<accession>A0A1A5YH81</accession>
<organism evidence="11 12">
    <name type="scientific">Paenibacillus oryzae</name>
    <dbReference type="NCBI Taxonomy" id="1844972"/>
    <lineage>
        <taxon>Bacteria</taxon>
        <taxon>Bacillati</taxon>
        <taxon>Bacillota</taxon>
        <taxon>Bacilli</taxon>
        <taxon>Bacillales</taxon>
        <taxon>Paenibacillaceae</taxon>
        <taxon>Paenibacillus</taxon>
    </lineage>
</organism>
<evidence type="ECO:0000256" key="2">
    <source>
        <dbReference type="ARBA" id="ARBA00012438"/>
    </source>
</evidence>
<dbReference type="GO" id="GO:0000160">
    <property type="term" value="P:phosphorelay signal transduction system"/>
    <property type="evidence" value="ECO:0007669"/>
    <property type="project" value="UniProtKB-KW"/>
</dbReference>
<comment type="catalytic activity">
    <reaction evidence="1">
        <text>ATP + protein L-histidine = ADP + protein N-phospho-L-histidine.</text>
        <dbReference type="EC" id="2.7.13.3"/>
    </reaction>
</comment>
<keyword evidence="9" id="KW-0472">Membrane</keyword>
<evidence type="ECO:0000259" key="10">
    <source>
        <dbReference type="PROSITE" id="PS50109"/>
    </source>
</evidence>
<dbReference type="Pfam" id="PF02518">
    <property type="entry name" value="HATPase_c"/>
    <property type="match status" value="1"/>
</dbReference>
<comment type="caution">
    <text evidence="11">The sequence shown here is derived from an EMBL/GenBank/DDBJ whole genome shotgun (WGS) entry which is preliminary data.</text>
</comment>
<gene>
    <name evidence="11" type="ORF">A7K91_05465</name>
</gene>
<dbReference type="PANTHER" id="PTHR43065:SF10">
    <property type="entry name" value="PEROXIDE STRESS-ACTIVATED HISTIDINE KINASE MAK3"/>
    <property type="match status" value="1"/>
</dbReference>
<evidence type="ECO:0000256" key="1">
    <source>
        <dbReference type="ARBA" id="ARBA00000085"/>
    </source>
</evidence>